<dbReference type="OrthoDB" id="4138492at2759"/>
<feature type="signal peptide" evidence="2">
    <location>
        <begin position="1"/>
        <end position="22"/>
    </location>
</feature>
<evidence type="ECO:0008006" key="5">
    <source>
        <dbReference type="Google" id="ProtNLM"/>
    </source>
</evidence>
<dbReference type="GeneID" id="54563953"/>
<organism evidence="3 4">
    <name type="scientific">Zasmidium cellare ATCC 36951</name>
    <dbReference type="NCBI Taxonomy" id="1080233"/>
    <lineage>
        <taxon>Eukaryota</taxon>
        <taxon>Fungi</taxon>
        <taxon>Dikarya</taxon>
        <taxon>Ascomycota</taxon>
        <taxon>Pezizomycotina</taxon>
        <taxon>Dothideomycetes</taxon>
        <taxon>Dothideomycetidae</taxon>
        <taxon>Mycosphaerellales</taxon>
        <taxon>Mycosphaerellaceae</taxon>
        <taxon>Zasmidium</taxon>
    </lineage>
</organism>
<dbReference type="PANTHER" id="PTHR41814">
    <property type="entry name" value="EXPRESSED PROTEIN"/>
    <property type="match status" value="1"/>
</dbReference>
<accession>A0A6A6CCQ5</accession>
<dbReference type="EMBL" id="ML993606">
    <property type="protein sequence ID" value="KAF2164010.1"/>
    <property type="molecule type" value="Genomic_DNA"/>
</dbReference>
<dbReference type="SUPFAM" id="SSF48208">
    <property type="entry name" value="Six-hairpin glycosidases"/>
    <property type="match status" value="1"/>
</dbReference>
<dbReference type="InterPro" id="IPR012341">
    <property type="entry name" value="6hp_glycosidase-like_sf"/>
</dbReference>
<evidence type="ECO:0000256" key="1">
    <source>
        <dbReference type="ARBA" id="ARBA00022801"/>
    </source>
</evidence>
<dbReference type="Proteomes" id="UP000799537">
    <property type="component" value="Unassembled WGS sequence"/>
</dbReference>
<evidence type="ECO:0000313" key="4">
    <source>
        <dbReference type="Proteomes" id="UP000799537"/>
    </source>
</evidence>
<dbReference type="PANTHER" id="PTHR41814:SF1">
    <property type="entry name" value="CELLULASE"/>
    <property type="match status" value="1"/>
</dbReference>
<reference evidence="3" key="1">
    <citation type="journal article" date="2020" name="Stud. Mycol.">
        <title>101 Dothideomycetes genomes: a test case for predicting lifestyles and emergence of pathogens.</title>
        <authorList>
            <person name="Haridas S."/>
            <person name="Albert R."/>
            <person name="Binder M."/>
            <person name="Bloem J."/>
            <person name="Labutti K."/>
            <person name="Salamov A."/>
            <person name="Andreopoulos B."/>
            <person name="Baker S."/>
            <person name="Barry K."/>
            <person name="Bills G."/>
            <person name="Bluhm B."/>
            <person name="Cannon C."/>
            <person name="Castanera R."/>
            <person name="Culley D."/>
            <person name="Daum C."/>
            <person name="Ezra D."/>
            <person name="Gonzalez J."/>
            <person name="Henrissat B."/>
            <person name="Kuo A."/>
            <person name="Liang C."/>
            <person name="Lipzen A."/>
            <person name="Lutzoni F."/>
            <person name="Magnuson J."/>
            <person name="Mondo S."/>
            <person name="Nolan M."/>
            <person name="Ohm R."/>
            <person name="Pangilinan J."/>
            <person name="Park H.-J."/>
            <person name="Ramirez L."/>
            <person name="Alfaro M."/>
            <person name="Sun H."/>
            <person name="Tritt A."/>
            <person name="Yoshinaga Y."/>
            <person name="Zwiers L.-H."/>
            <person name="Turgeon B."/>
            <person name="Goodwin S."/>
            <person name="Spatafora J."/>
            <person name="Crous P."/>
            <person name="Grigoriev I."/>
        </authorList>
    </citation>
    <scope>NUCLEOTIDE SEQUENCE</scope>
    <source>
        <strain evidence="3">ATCC 36951</strain>
    </source>
</reference>
<name>A0A6A6CCQ5_ZASCE</name>
<evidence type="ECO:0000256" key="2">
    <source>
        <dbReference type="SAM" id="SignalP"/>
    </source>
</evidence>
<dbReference type="InterPro" id="IPR010905">
    <property type="entry name" value="Glyco_hydro_88"/>
</dbReference>
<dbReference type="GO" id="GO:0005975">
    <property type="term" value="P:carbohydrate metabolic process"/>
    <property type="evidence" value="ECO:0007669"/>
    <property type="project" value="InterPro"/>
</dbReference>
<keyword evidence="2" id="KW-0732">Signal</keyword>
<dbReference type="AlphaFoldDB" id="A0A6A6CCQ5"/>
<gene>
    <name evidence="3" type="ORF">M409DRAFT_37159</name>
</gene>
<feature type="chain" id="PRO_5025683057" description="Glycoside hydrolase family 105 protein" evidence="2">
    <location>
        <begin position="23"/>
        <end position="398"/>
    </location>
</feature>
<keyword evidence="1" id="KW-0378">Hydrolase</keyword>
<protein>
    <recommendedName>
        <fullName evidence="5">Glycoside hydrolase family 105 protein</fullName>
    </recommendedName>
</protein>
<dbReference type="GO" id="GO:0016787">
    <property type="term" value="F:hydrolase activity"/>
    <property type="evidence" value="ECO:0007669"/>
    <property type="project" value="UniProtKB-KW"/>
</dbReference>
<dbReference type="Gene3D" id="1.50.10.10">
    <property type="match status" value="1"/>
</dbReference>
<sequence length="398" mass="42779">MSFILIQHVVLALAALIHNVQAQCPDFNAGFDQNKVVSQAQLLSSHSWEFGTCAEALLELYDADLSVFSSSAFPNGQLPRPDTRIASLSYAMPRISLSGNTLVGSDGAAGDPCSLGVSALLIGQTNGDYYNAAERQKGHILNTVPRFANGAISHRENDIEAWSDFIFMAPPFLAYTAVRDNDLGLMQQAVSQCSLYRGILQPSGSTWQHIVPGPSGTTDRGIWSTGNGWAAMGMARVLATIMHWPNGASNLGQQQNQLTGWIKEIVDGARNAGRDSSGLLRNYLPDNSWFGETSGTALSAQIDLIELIHITAALLAAVVYRMAVLAPGTFTRDYVNWADDSRRAVASHIDSSGILSPAVNPTDWLNRTPFKTGSPEGQSFGAMLYASYRDCVCAGKCS</sequence>
<proteinExistence type="predicted"/>
<keyword evidence="4" id="KW-1185">Reference proteome</keyword>
<evidence type="ECO:0000313" key="3">
    <source>
        <dbReference type="EMBL" id="KAF2164010.1"/>
    </source>
</evidence>
<dbReference type="Pfam" id="PF07470">
    <property type="entry name" value="Glyco_hydro_88"/>
    <property type="match status" value="1"/>
</dbReference>
<dbReference type="InterPro" id="IPR008928">
    <property type="entry name" value="6-hairpin_glycosidase_sf"/>
</dbReference>
<dbReference type="RefSeq" id="XP_033664899.1">
    <property type="nucleotide sequence ID" value="XM_033810681.1"/>
</dbReference>